<dbReference type="Gramene" id="AUR62035239-RA">
    <property type="protein sequence ID" value="AUR62035239-RA:cds"/>
    <property type="gene ID" value="AUR62035239"/>
</dbReference>
<evidence type="ECO:0000313" key="2">
    <source>
        <dbReference type="Proteomes" id="UP000596660"/>
    </source>
</evidence>
<dbReference type="Proteomes" id="UP000596660">
    <property type="component" value="Unplaced"/>
</dbReference>
<evidence type="ECO:0000313" key="1">
    <source>
        <dbReference type="EnsemblPlants" id="AUR62035239-RA:cds"/>
    </source>
</evidence>
<protein>
    <submittedName>
        <fullName evidence="1">Uncharacterized protein</fullName>
    </submittedName>
</protein>
<organism evidence="1 2">
    <name type="scientific">Chenopodium quinoa</name>
    <name type="common">Quinoa</name>
    <dbReference type="NCBI Taxonomy" id="63459"/>
    <lineage>
        <taxon>Eukaryota</taxon>
        <taxon>Viridiplantae</taxon>
        <taxon>Streptophyta</taxon>
        <taxon>Embryophyta</taxon>
        <taxon>Tracheophyta</taxon>
        <taxon>Spermatophyta</taxon>
        <taxon>Magnoliopsida</taxon>
        <taxon>eudicotyledons</taxon>
        <taxon>Gunneridae</taxon>
        <taxon>Pentapetalae</taxon>
        <taxon>Caryophyllales</taxon>
        <taxon>Chenopodiaceae</taxon>
        <taxon>Chenopodioideae</taxon>
        <taxon>Atripliceae</taxon>
        <taxon>Chenopodium</taxon>
    </lineage>
</organism>
<dbReference type="OMA" id="FECDHIT"/>
<reference evidence="1" key="2">
    <citation type="submission" date="2021-03" db="UniProtKB">
        <authorList>
            <consortium name="EnsemblPlants"/>
        </authorList>
    </citation>
    <scope>IDENTIFICATION</scope>
</reference>
<sequence>MGAGLSREMSETGQVLSGRKIVVDVITGGPVHGGSVSGAKKSLSKHRHVVNAFGVEDRPRPSNIPLVSFSEADIKGIVFPHDDPLVLILAINGSLIKRVLVYGVIGFNGSTVKPEGSILLQVHIGEGAAARDVMTEFLVEDVPPAYNAIVGRPMIHGVQAVVSLYHMTTIYIANTGFPERVRGSQTMARECYVTALKQPC</sequence>
<accession>A0A803MU17</accession>
<dbReference type="AlphaFoldDB" id="A0A803MU17"/>
<proteinExistence type="predicted"/>
<keyword evidence="2" id="KW-1185">Reference proteome</keyword>
<name>A0A803MU17_CHEQI</name>
<dbReference type="PANTHER" id="PTHR33240:SF17">
    <property type="entry name" value="EUKARYOTIC PEPTIDE CHAIN RELEASE FACTOR GTP-BINDING SUBUNIT-LIKE"/>
    <property type="match status" value="1"/>
</dbReference>
<dbReference type="PANTHER" id="PTHR33240">
    <property type="entry name" value="OS08G0508500 PROTEIN"/>
    <property type="match status" value="1"/>
</dbReference>
<reference evidence="1" key="1">
    <citation type="journal article" date="2017" name="Nature">
        <title>The genome of Chenopodium quinoa.</title>
        <authorList>
            <person name="Jarvis D.E."/>
            <person name="Ho Y.S."/>
            <person name="Lightfoot D.J."/>
            <person name="Schmoeckel S.M."/>
            <person name="Li B."/>
            <person name="Borm T.J.A."/>
            <person name="Ohyanagi H."/>
            <person name="Mineta K."/>
            <person name="Michell C.T."/>
            <person name="Saber N."/>
            <person name="Kharbatia N.M."/>
            <person name="Rupper R.R."/>
            <person name="Sharp A.R."/>
            <person name="Dally N."/>
            <person name="Boughton B.A."/>
            <person name="Woo Y.H."/>
            <person name="Gao G."/>
            <person name="Schijlen E.G.W.M."/>
            <person name="Guo X."/>
            <person name="Momin A.A."/>
            <person name="Negrao S."/>
            <person name="Al-Babili S."/>
            <person name="Gehring C."/>
            <person name="Roessner U."/>
            <person name="Jung C."/>
            <person name="Murphy K."/>
            <person name="Arold S.T."/>
            <person name="Gojobori T."/>
            <person name="van der Linden C.G."/>
            <person name="van Loo E.N."/>
            <person name="Jellen E.N."/>
            <person name="Maughan P.J."/>
            <person name="Tester M."/>
        </authorList>
    </citation>
    <scope>NUCLEOTIDE SEQUENCE [LARGE SCALE GENOMIC DNA]</scope>
    <source>
        <strain evidence="1">cv. PI 614886</strain>
    </source>
</reference>
<dbReference type="EnsemblPlants" id="AUR62035239-RA">
    <property type="protein sequence ID" value="AUR62035239-RA:cds"/>
    <property type="gene ID" value="AUR62035239"/>
</dbReference>